<comment type="caution">
    <text evidence="1">The sequence shown here is derived from an EMBL/GenBank/DDBJ whole genome shotgun (WGS) entry which is preliminary data.</text>
</comment>
<dbReference type="Proteomes" id="UP000239920">
    <property type="component" value="Unassembled WGS sequence"/>
</dbReference>
<protein>
    <submittedName>
        <fullName evidence="1">Hydrolase</fullName>
    </submittedName>
</protein>
<dbReference type="NCBIfam" id="TIGR01484">
    <property type="entry name" value="HAD-SF-IIB"/>
    <property type="match status" value="1"/>
</dbReference>
<dbReference type="PANTHER" id="PTHR10000:SF53">
    <property type="entry name" value="5-AMINO-6-(5-PHOSPHO-D-RIBITYLAMINO)URACIL PHOSPHATASE YBJI-RELATED"/>
    <property type="match status" value="1"/>
</dbReference>
<accession>A0A2J6NLJ6</accession>
<keyword evidence="1" id="KW-0378">Hydrolase</keyword>
<name>A0A2J6NLJ6_9LACO</name>
<dbReference type="AlphaFoldDB" id="A0A2J6NLJ6"/>
<dbReference type="GO" id="GO:0016791">
    <property type="term" value="F:phosphatase activity"/>
    <property type="evidence" value="ECO:0007669"/>
    <property type="project" value="TreeGrafter"/>
</dbReference>
<dbReference type="InterPro" id="IPR036412">
    <property type="entry name" value="HAD-like_sf"/>
</dbReference>
<dbReference type="GO" id="GO:0005829">
    <property type="term" value="C:cytosol"/>
    <property type="evidence" value="ECO:0007669"/>
    <property type="project" value="TreeGrafter"/>
</dbReference>
<evidence type="ECO:0000313" key="2">
    <source>
        <dbReference type="Proteomes" id="UP000239920"/>
    </source>
</evidence>
<dbReference type="OrthoDB" id="9814970at2"/>
<dbReference type="PANTHER" id="PTHR10000">
    <property type="entry name" value="PHOSPHOSERINE PHOSPHATASE"/>
    <property type="match status" value="1"/>
</dbReference>
<dbReference type="InterPro" id="IPR023214">
    <property type="entry name" value="HAD_sf"/>
</dbReference>
<proteinExistence type="predicted"/>
<dbReference type="SUPFAM" id="SSF56784">
    <property type="entry name" value="HAD-like"/>
    <property type="match status" value="1"/>
</dbReference>
<dbReference type="RefSeq" id="WP_104689096.1">
    <property type="nucleotide sequence ID" value="NZ_JBKTHY010000001.1"/>
</dbReference>
<dbReference type="GO" id="GO:0000287">
    <property type="term" value="F:magnesium ion binding"/>
    <property type="evidence" value="ECO:0007669"/>
    <property type="project" value="TreeGrafter"/>
</dbReference>
<reference evidence="1 2" key="1">
    <citation type="submission" date="2017-09" db="EMBL/GenBank/DDBJ databases">
        <title>Bacterial strain isolated from the female urinary microbiota.</title>
        <authorList>
            <person name="Thomas-White K."/>
            <person name="Kumar N."/>
            <person name="Forster S."/>
            <person name="Putonti C."/>
            <person name="Lawley T."/>
            <person name="Wolfe A.J."/>
        </authorList>
    </citation>
    <scope>NUCLEOTIDE SEQUENCE [LARGE SCALE GENOMIC DNA]</scope>
    <source>
        <strain evidence="1 2">UMB0683</strain>
    </source>
</reference>
<dbReference type="EMBL" id="PNFV01000008">
    <property type="protein sequence ID" value="PMB82195.1"/>
    <property type="molecule type" value="Genomic_DNA"/>
</dbReference>
<gene>
    <name evidence="1" type="ORF">CK797_07270</name>
</gene>
<evidence type="ECO:0000313" key="1">
    <source>
        <dbReference type="EMBL" id="PMB82195.1"/>
    </source>
</evidence>
<dbReference type="InterPro" id="IPR006379">
    <property type="entry name" value="HAD-SF_hydro_IIB"/>
</dbReference>
<organism evidence="1 2">
    <name type="scientific">Limosilactobacillus pontis</name>
    <dbReference type="NCBI Taxonomy" id="35787"/>
    <lineage>
        <taxon>Bacteria</taxon>
        <taxon>Bacillati</taxon>
        <taxon>Bacillota</taxon>
        <taxon>Bacilli</taxon>
        <taxon>Lactobacillales</taxon>
        <taxon>Lactobacillaceae</taxon>
        <taxon>Limosilactobacillus</taxon>
    </lineage>
</organism>
<dbReference type="Gene3D" id="3.30.1240.10">
    <property type="match status" value="1"/>
</dbReference>
<sequence length="278" mass="31619">MSIKLIATDMDGTFLRDDHHYNHRLFKHIFRQLQKRHIRFVAASGSSFPRLAREFQPYVDQMDFISQNGSVIHHGHQFLTAYPIEVTALERVMHILDRFYGPQDINQLVVSGPTNSYVDQQMDAKNFAVIKLFYEKVVRVPDIRQVFSQYPNEQFTKISVNFASHIDLNRVAAVMDGYLPPSLIVENSGFNTDLIGNARGTKRNALAILQHQLHLADDEIVTFGDNENDLGMLAMTARSYAMQNANPVIKLQAAHTTAIDNNHDGVLRTIEQLLKNDA</sequence>
<dbReference type="Gene3D" id="3.40.50.1000">
    <property type="entry name" value="HAD superfamily/HAD-like"/>
    <property type="match status" value="1"/>
</dbReference>
<dbReference type="Pfam" id="PF08282">
    <property type="entry name" value="Hydrolase_3"/>
    <property type="match status" value="1"/>
</dbReference>